<sequence length="91" mass="10538">MSSSKEYTFDDENDGVAVTVLFGRIGADRVNENPISFHDSYFEESRKKYSWPSSGVGMQFSEFYHHSPVRLHFRVAVKTTEHSGAESEWKW</sequence>
<evidence type="ECO:0000313" key="1">
    <source>
        <dbReference type="EMBL" id="EYC17354.1"/>
    </source>
</evidence>
<reference evidence="2" key="1">
    <citation type="journal article" date="2015" name="Nat. Genet.">
        <title>The genome and transcriptome of the zoonotic hookworm Ancylostoma ceylanicum identify infection-specific gene families.</title>
        <authorList>
            <person name="Schwarz E.M."/>
            <person name="Hu Y."/>
            <person name="Antoshechkin I."/>
            <person name="Miller M.M."/>
            <person name="Sternberg P.W."/>
            <person name="Aroian R.V."/>
        </authorList>
    </citation>
    <scope>NUCLEOTIDE SEQUENCE</scope>
    <source>
        <strain evidence="2">HY135</strain>
    </source>
</reference>
<dbReference type="Proteomes" id="UP000024635">
    <property type="component" value="Unassembled WGS sequence"/>
</dbReference>
<gene>
    <name evidence="1" type="primary">Acey_s0031.g2422</name>
    <name evidence="1" type="ORF">Y032_0031g2422</name>
</gene>
<organism evidence="1 2">
    <name type="scientific">Ancylostoma ceylanicum</name>
    <dbReference type="NCBI Taxonomy" id="53326"/>
    <lineage>
        <taxon>Eukaryota</taxon>
        <taxon>Metazoa</taxon>
        <taxon>Ecdysozoa</taxon>
        <taxon>Nematoda</taxon>
        <taxon>Chromadorea</taxon>
        <taxon>Rhabditida</taxon>
        <taxon>Rhabditina</taxon>
        <taxon>Rhabditomorpha</taxon>
        <taxon>Strongyloidea</taxon>
        <taxon>Ancylostomatidae</taxon>
        <taxon>Ancylostomatinae</taxon>
        <taxon>Ancylostoma</taxon>
    </lineage>
</organism>
<dbReference type="AlphaFoldDB" id="A0A016UPL8"/>
<comment type="caution">
    <text evidence="1">The sequence shown here is derived from an EMBL/GenBank/DDBJ whole genome shotgun (WGS) entry which is preliminary data.</text>
</comment>
<keyword evidence="2" id="KW-1185">Reference proteome</keyword>
<evidence type="ECO:0000313" key="2">
    <source>
        <dbReference type="Proteomes" id="UP000024635"/>
    </source>
</evidence>
<protein>
    <submittedName>
        <fullName evidence="1">Uncharacterized protein</fullName>
    </submittedName>
</protein>
<dbReference type="EMBL" id="JARK01001367">
    <property type="protein sequence ID" value="EYC17354.1"/>
    <property type="molecule type" value="Genomic_DNA"/>
</dbReference>
<accession>A0A016UPL8</accession>
<name>A0A016UPL8_9BILA</name>
<dbReference type="OrthoDB" id="5894548at2759"/>
<proteinExistence type="predicted"/>